<dbReference type="InterPro" id="IPR012337">
    <property type="entry name" value="RNaseH-like_sf"/>
</dbReference>
<sequence length="147" mass="17287">MRLKFDVTTLLKYFFAEIETQFGKKIQRVRFDNGSEFFNANYNEFFKLHGVIHESSCPHISQQNDVVERRHKYTYLRLSKLLSFQASFSNRFWGLCIQVDVYVLTRTPSTILGDVSPFEKLYEKSPSLDHNRVVGCLCFATNLTKQR</sequence>
<dbReference type="EMBL" id="JBJKTR010000017">
    <property type="protein sequence ID" value="KAL3337486.1"/>
    <property type="molecule type" value="Genomic_DNA"/>
</dbReference>
<dbReference type="InterPro" id="IPR001584">
    <property type="entry name" value="Integrase_cat-core"/>
</dbReference>
<dbReference type="EMBL" id="JBJKTR010000017">
    <property type="protein sequence ID" value="KAL3337487.1"/>
    <property type="molecule type" value="Genomic_DNA"/>
</dbReference>
<organism evidence="2 3">
    <name type="scientific">Solanum stoloniferum</name>
    <dbReference type="NCBI Taxonomy" id="62892"/>
    <lineage>
        <taxon>Eukaryota</taxon>
        <taxon>Viridiplantae</taxon>
        <taxon>Streptophyta</taxon>
        <taxon>Embryophyta</taxon>
        <taxon>Tracheophyta</taxon>
        <taxon>Spermatophyta</taxon>
        <taxon>Magnoliopsida</taxon>
        <taxon>eudicotyledons</taxon>
        <taxon>Gunneridae</taxon>
        <taxon>Pentapetalae</taxon>
        <taxon>asterids</taxon>
        <taxon>lamiids</taxon>
        <taxon>Solanales</taxon>
        <taxon>Solanaceae</taxon>
        <taxon>Solanoideae</taxon>
        <taxon>Solaneae</taxon>
        <taxon>Solanum</taxon>
    </lineage>
</organism>
<evidence type="ECO:0000259" key="1">
    <source>
        <dbReference type="PROSITE" id="PS50994"/>
    </source>
</evidence>
<dbReference type="PROSITE" id="PS50994">
    <property type="entry name" value="INTEGRASE"/>
    <property type="match status" value="1"/>
</dbReference>
<proteinExistence type="predicted"/>
<feature type="domain" description="Integrase catalytic" evidence="1">
    <location>
        <begin position="1"/>
        <end position="125"/>
    </location>
</feature>
<dbReference type="PANTHER" id="PTHR42648">
    <property type="entry name" value="TRANSPOSASE, PUTATIVE-RELATED"/>
    <property type="match status" value="1"/>
</dbReference>
<dbReference type="Proteomes" id="UP001627284">
    <property type="component" value="Unassembled WGS sequence"/>
</dbReference>
<name>A0ABD2S036_9SOLN</name>
<gene>
    <name evidence="2" type="ORF">AABB24_029905</name>
</gene>
<dbReference type="SUPFAM" id="SSF53098">
    <property type="entry name" value="Ribonuclease H-like"/>
    <property type="match status" value="1"/>
</dbReference>
<reference evidence="2 3" key="1">
    <citation type="submission" date="2024-05" db="EMBL/GenBank/DDBJ databases">
        <title>De novo assembly of an allotetraploid wild potato.</title>
        <authorList>
            <person name="Hosaka A.J."/>
        </authorList>
    </citation>
    <scope>NUCLEOTIDE SEQUENCE [LARGE SCALE GENOMIC DNA]</scope>
    <source>
        <tissue evidence="2">Young leaves</tissue>
    </source>
</reference>
<comment type="caution">
    <text evidence="2">The sequence shown here is derived from an EMBL/GenBank/DDBJ whole genome shotgun (WGS) entry which is preliminary data.</text>
</comment>
<dbReference type="AlphaFoldDB" id="A0ABD2S036"/>
<protein>
    <recommendedName>
        <fullName evidence="1">Integrase catalytic domain-containing protein</fullName>
    </recommendedName>
</protein>
<dbReference type="PANTHER" id="PTHR42648:SF31">
    <property type="entry name" value="RNA-DIRECTED DNA POLYMERASE"/>
    <property type="match status" value="1"/>
</dbReference>
<evidence type="ECO:0000313" key="2">
    <source>
        <dbReference type="EMBL" id="KAL3337487.1"/>
    </source>
</evidence>
<dbReference type="InterPro" id="IPR039537">
    <property type="entry name" value="Retrotran_Ty1/copia-like"/>
</dbReference>
<accession>A0ABD2S036</accession>
<dbReference type="InterPro" id="IPR036397">
    <property type="entry name" value="RNaseH_sf"/>
</dbReference>
<evidence type="ECO:0000313" key="3">
    <source>
        <dbReference type="Proteomes" id="UP001627284"/>
    </source>
</evidence>
<keyword evidence="3" id="KW-1185">Reference proteome</keyword>
<dbReference type="Gene3D" id="3.30.420.10">
    <property type="entry name" value="Ribonuclease H-like superfamily/Ribonuclease H"/>
    <property type="match status" value="1"/>
</dbReference>